<dbReference type="SUPFAM" id="SSF56801">
    <property type="entry name" value="Acetyl-CoA synthetase-like"/>
    <property type="match status" value="1"/>
</dbReference>
<dbReference type="PANTHER" id="PTHR24096:SF353">
    <property type="entry name" value="GH16244P-RELATED"/>
    <property type="match status" value="1"/>
</dbReference>
<evidence type="ECO:0000256" key="2">
    <source>
        <dbReference type="ARBA" id="ARBA00006432"/>
    </source>
</evidence>
<accession>A0A336L9V0</accession>
<dbReference type="OMA" id="TETHGFI"/>
<evidence type="ECO:0000256" key="3">
    <source>
        <dbReference type="ARBA" id="ARBA00023140"/>
    </source>
</evidence>
<name>A0A336L9V0_CULSO</name>
<protein>
    <submittedName>
        <fullName evidence="6">CSON007179 protein</fullName>
    </submittedName>
</protein>
<reference evidence="6" key="1">
    <citation type="submission" date="2018-04" db="EMBL/GenBank/DDBJ databases">
        <authorList>
            <person name="Go L.Y."/>
            <person name="Mitchell J.A."/>
        </authorList>
    </citation>
    <scope>NUCLEOTIDE SEQUENCE</scope>
    <source>
        <tissue evidence="6">Whole organism</tissue>
    </source>
</reference>
<evidence type="ECO:0000259" key="4">
    <source>
        <dbReference type="Pfam" id="PF00501"/>
    </source>
</evidence>
<comment type="similarity">
    <text evidence="2">Belongs to the ATP-dependent AMP-binding enzyme family.</text>
</comment>
<evidence type="ECO:0000313" key="6">
    <source>
        <dbReference type="EMBL" id="SSX14568.1"/>
    </source>
</evidence>
<feature type="domain" description="AMP-dependent synthetase/ligase" evidence="4">
    <location>
        <begin position="35"/>
        <end position="391"/>
    </location>
</feature>
<dbReference type="EMBL" id="UFQS01002704">
    <property type="protein sequence ID" value="SSX14568.1"/>
    <property type="molecule type" value="Genomic_DNA"/>
</dbReference>
<comment type="subcellular location">
    <subcellularLocation>
        <location evidence="1">Peroxisome</location>
    </subcellularLocation>
</comment>
<dbReference type="InterPro" id="IPR042099">
    <property type="entry name" value="ANL_N_sf"/>
</dbReference>
<dbReference type="AlphaFoldDB" id="A0A336L9V0"/>
<dbReference type="GO" id="GO:0005777">
    <property type="term" value="C:peroxisome"/>
    <property type="evidence" value="ECO:0007669"/>
    <property type="project" value="UniProtKB-SubCell"/>
</dbReference>
<dbReference type="PANTHER" id="PTHR24096">
    <property type="entry name" value="LONG-CHAIN-FATTY-ACID--COA LIGASE"/>
    <property type="match status" value="1"/>
</dbReference>
<evidence type="ECO:0000259" key="5">
    <source>
        <dbReference type="Pfam" id="PF13193"/>
    </source>
</evidence>
<proteinExistence type="inferred from homology"/>
<dbReference type="Pfam" id="PF00501">
    <property type="entry name" value="AMP-binding"/>
    <property type="match status" value="1"/>
</dbReference>
<sequence length="538" mass="60735">MSHFDADLKIWYGPVSKPIFNTDTNLGELLMFCLNKTPEKITQINADSGATVTCGELRSKSIRVANALKQMGFKTGDIMMIAARNHPDICPALFGCFIIGAPVNVVDVNFSKDDVAHMIQLVRPKMIFCDFDVMEKMVQALIETNHRAHFITFNDYSAKALYIDQLYRVQCDEDNFVFPAIDDPSKHTALIMCSSGTTGLPKGVCLSHSQVIHQIQSLPYRKSTEVVLNYSSLYWISGMSVTLQSVMLNFTRVVTTKPFNLKDFYHILENFEITGFFGSPMMFMMALRDPEIYFVDFQFVQNCYLGGAIVSGQLIEKIKRICKINTMSIYGMTESCAVISFNRELSEPEGSVGVLSKNMSVRITDPNGNSLNPNEIGEIQFLTKYRFLGYYNNEEATKDALLADGWFRTGDLGYFDDRGYLFVVGRDKDTIKFMGHQISPNEIENLILEIQGVLMCCVVGIPDELYGDLPAAAVIKMPGIDLNENDIKEKVSDRLSDFKQLRGGVYFIENFPRTVSGKIKVKEIREIVIKLYEEKNVK</sequence>
<dbReference type="Gene3D" id="3.30.300.30">
    <property type="match status" value="1"/>
</dbReference>
<keyword evidence="3" id="KW-0576">Peroxisome</keyword>
<evidence type="ECO:0000256" key="1">
    <source>
        <dbReference type="ARBA" id="ARBA00004275"/>
    </source>
</evidence>
<dbReference type="GO" id="GO:0046949">
    <property type="term" value="P:fatty-acyl-CoA biosynthetic process"/>
    <property type="evidence" value="ECO:0007669"/>
    <property type="project" value="TreeGrafter"/>
</dbReference>
<organism evidence="6">
    <name type="scientific">Culicoides sonorensis</name>
    <name type="common">Biting midge</name>
    <dbReference type="NCBI Taxonomy" id="179676"/>
    <lineage>
        <taxon>Eukaryota</taxon>
        <taxon>Metazoa</taxon>
        <taxon>Ecdysozoa</taxon>
        <taxon>Arthropoda</taxon>
        <taxon>Hexapoda</taxon>
        <taxon>Insecta</taxon>
        <taxon>Pterygota</taxon>
        <taxon>Neoptera</taxon>
        <taxon>Endopterygota</taxon>
        <taxon>Diptera</taxon>
        <taxon>Nematocera</taxon>
        <taxon>Chironomoidea</taxon>
        <taxon>Ceratopogonidae</taxon>
        <taxon>Ceratopogoninae</taxon>
        <taxon>Culicoides</taxon>
        <taxon>Monoculicoides</taxon>
    </lineage>
</organism>
<dbReference type="VEuPathDB" id="VectorBase:CSON007179"/>
<dbReference type="FunFam" id="3.30.300.30:FF:000007">
    <property type="entry name" value="4-coumarate--CoA ligase 2"/>
    <property type="match status" value="1"/>
</dbReference>
<dbReference type="Gene3D" id="3.40.50.12780">
    <property type="entry name" value="N-terminal domain of ligase-like"/>
    <property type="match status" value="1"/>
</dbReference>
<dbReference type="PROSITE" id="PS00455">
    <property type="entry name" value="AMP_BINDING"/>
    <property type="match status" value="1"/>
</dbReference>
<dbReference type="EMBL" id="UFQT01002704">
    <property type="protein sequence ID" value="SSX33966.1"/>
    <property type="molecule type" value="Genomic_DNA"/>
</dbReference>
<dbReference type="Pfam" id="PF13193">
    <property type="entry name" value="AMP-binding_C"/>
    <property type="match status" value="1"/>
</dbReference>
<feature type="domain" description="AMP-binding enzyme C-terminal" evidence="5">
    <location>
        <begin position="442"/>
        <end position="518"/>
    </location>
</feature>
<reference evidence="7" key="2">
    <citation type="submission" date="2018-07" db="EMBL/GenBank/DDBJ databases">
        <authorList>
            <person name="Quirk P.G."/>
            <person name="Krulwich T.A."/>
        </authorList>
    </citation>
    <scope>NUCLEOTIDE SEQUENCE</scope>
</reference>
<dbReference type="InterPro" id="IPR000873">
    <property type="entry name" value="AMP-dep_synth/lig_dom"/>
</dbReference>
<evidence type="ECO:0000313" key="7">
    <source>
        <dbReference type="EMBL" id="SSX33966.1"/>
    </source>
</evidence>
<gene>
    <name evidence="6" type="primary">CSON007179</name>
</gene>
<dbReference type="InterPro" id="IPR045851">
    <property type="entry name" value="AMP-bd_C_sf"/>
</dbReference>
<dbReference type="InterPro" id="IPR020845">
    <property type="entry name" value="AMP-binding_CS"/>
</dbReference>
<dbReference type="InterPro" id="IPR025110">
    <property type="entry name" value="AMP-bd_C"/>
</dbReference>
<dbReference type="FunFam" id="3.40.50.12780:FF:000025">
    <property type="entry name" value="luciferin 4-monooxygenase"/>
    <property type="match status" value="1"/>
</dbReference>
<dbReference type="GO" id="GO:0004467">
    <property type="term" value="F:long-chain fatty acid-CoA ligase activity"/>
    <property type="evidence" value="ECO:0007669"/>
    <property type="project" value="TreeGrafter"/>
</dbReference>